<evidence type="ECO:0000313" key="1">
    <source>
        <dbReference type="EMBL" id="GAF75345.1"/>
    </source>
</evidence>
<protein>
    <submittedName>
        <fullName evidence="1">Uncharacterized protein</fullName>
    </submittedName>
</protein>
<reference evidence="1" key="1">
    <citation type="journal article" date="2014" name="Front. Microbiol.">
        <title>High frequency of phylogenetically diverse reductive dehalogenase-homologous genes in deep subseafloor sedimentary metagenomes.</title>
        <authorList>
            <person name="Kawai M."/>
            <person name="Futagami T."/>
            <person name="Toyoda A."/>
            <person name="Takaki Y."/>
            <person name="Nishi S."/>
            <person name="Hori S."/>
            <person name="Arai W."/>
            <person name="Tsubouchi T."/>
            <person name="Morono Y."/>
            <person name="Uchiyama I."/>
            <person name="Ito T."/>
            <person name="Fujiyama A."/>
            <person name="Inagaki F."/>
            <person name="Takami H."/>
        </authorList>
    </citation>
    <scope>NUCLEOTIDE SEQUENCE</scope>
    <source>
        <strain evidence="1">Expedition CK06-06</strain>
    </source>
</reference>
<proteinExistence type="predicted"/>
<name>X0TGW4_9ZZZZ</name>
<organism evidence="1">
    <name type="scientific">marine sediment metagenome</name>
    <dbReference type="NCBI Taxonomy" id="412755"/>
    <lineage>
        <taxon>unclassified sequences</taxon>
        <taxon>metagenomes</taxon>
        <taxon>ecological metagenomes</taxon>
    </lineage>
</organism>
<sequence length="52" mass="6318">MRIPDDVKHKCKHLIRINSKRCKKDKKYCNPNSMFGYDCYEKIDIIEEVKDK</sequence>
<dbReference type="EMBL" id="BARS01008199">
    <property type="protein sequence ID" value="GAF75345.1"/>
    <property type="molecule type" value="Genomic_DNA"/>
</dbReference>
<comment type="caution">
    <text evidence="1">The sequence shown here is derived from an EMBL/GenBank/DDBJ whole genome shotgun (WGS) entry which is preliminary data.</text>
</comment>
<accession>X0TGW4</accession>
<dbReference type="AlphaFoldDB" id="X0TGW4"/>
<gene>
    <name evidence="1" type="ORF">S01H1_15681</name>
</gene>